<sequence>MNLSKIYLITYNLIQFAGWSYILLLLVQHAHQANWSSAAFEGVWEKVGTLVTYFQFAACNEVLHSVFGLVRTPASTTFVQVFSRVACVTLALFVPTIHNTWVLTLMLFSWSITEVIRYLFYALSLIDSVPYVLGWLRYTLFIVLYPSGVTGETGTIIYSLPYVEEKQLFYMTMPNSINFSFNTKYVLIGSLIFYVVGLPWLYTYMLGQRKRFIQTGGGKQQSSSSTQKKTQ</sequence>
<comment type="subcellular location">
    <subcellularLocation>
        <location evidence="1">Membrane</location>
        <topology evidence="1">Multi-pass membrane protein</topology>
    </subcellularLocation>
</comment>
<evidence type="ECO:0000256" key="12">
    <source>
        <dbReference type="ARBA" id="ARBA00023239"/>
    </source>
</evidence>
<keyword evidence="7" id="KW-0276">Fatty acid metabolism</keyword>
<keyword evidence="5" id="KW-0444">Lipid biosynthesis</keyword>
<accession>D3BGS2</accession>
<protein>
    <recommendedName>
        <fullName evidence="4">very-long-chain (3R)-3-hydroxyacyl-CoA dehydratase</fullName>
        <ecNumber evidence="4">4.2.1.134</ecNumber>
    </recommendedName>
</protein>
<evidence type="ECO:0000256" key="13">
    <source>
        <dbReference type="ARBA" id="ARBA00036671"/>
    </source>
</evidence>
<keyword evidence="11" id="KW-0275">Fatty acid biosynthesis</keyword>
<evidence type="ECO:0000256" key="11">
    <source>
        <dbReference type="ARBA" id="ARBA00023160"/>
    </source>
</evidence>
<dbReference type="GO" id="GO:0042761">
    <property type="term" value="P:very long-chain fatty acid biosynthetic process"/>
    <property type="evidence" value="ECO:0007669"/>
    <property type="project" value="TreeGrafter"/>
</dbReference>
<comment type="catalytic activity">
    <reaction evidence="13">
        <text>a very-long-chain (3R)-3-hydroxyacyl-CoA = a very-long-chain (2E)-enoyl-CoA + H2O</text>
        <dbReference type="Rhea" id="RHEA:45812"/>
        <dbReference type="ChEBI" id="CHEBI:15377"/>
        <dbReference type="ChEBI" id="CHEBI:83728"/>
        <dbReference type="ChEBI" id="CHEBI:85440"/>
        <dbReference type="EC" id="4.2.1.134"/>
    </reaction>
</comment>
<evidence type="ECO:0000313" key="16">
    <source>
        <dbReference type="Proteomes" id="UP000001396"/>
    </source>
</evidence>
<evidence type="ECO:0000256" key="1">
    <source>
        <dbReference type="ARBA" id="ARBA00004141"/>
    </source>
</evidence>
<evidence type="ECO:0000256" key="10">
    <source>
        <dbReference type="ARBA" id="ARBA00023136"/>
    </source>
</evidence>
<evidence type="ECO:0000256" key="2">
    <source>
        <dbReference type="ARBA" id="ARBA00005194"/>
    </source>
</evidence>
<dbReference type="Proteomes" id="UP000001396">
    <property type="component" value="Unassembled WGS sequence"/>
</dbReference>
<comment type="pathway">
    <text evidence="2">Lipid metabolism; fatty acid biosynthesis.</text>
</comment>
<feature type="transmembrane region" description="Helical" evidence="14">
    <location>
        <begin position="183"/>
        <end position="202"/>
    </location>
</feature>
<evidence type="ECO:0000256" key="4">
    <source>
        <dbReference type="ARBA" id="ARBA00013122"/>
    </source>
</evidence>
<dbReference type="PANTHER" id="PTHR11035:SF3">
    <property type="entry name" value="VERY-LONG-CHAIN (3R)-3-HYDROXYACYL-COA DEHYDRATASE"/>
    <property type="match status" value="1"/>
</dbReference>
<evidence type="ECO:0000256" key="7">
    <source>
        <dbReference type="ARBA" id="ARBA00022832"/>
    </source>
</evidence>
<dbReference type="AlphaFoldDB" id="D3BGS2"/>
<dbReference type="RefSeq" id="XP_020431427.1">
    <property type="nucleotide sequence ID" value="XM_020578558.1"/>
</dbReference>
<comment type="similarity">
    <text evidence="3">Belongs to the very long-chain fatty acids dehydratase HACD family.</text>
</comment>
<dbReference type="InterPro" id="IPR007482">
    <property type="entry name" value="Tyr_Pase-like_PTPLA"/>
</dbReference>
<dbReference type="EMBL" id="ADBJ01000035">
    <property type="protein sequence ID" value="EFA79306.1"/>
    <property type="molecule type" value="Genomic_DNA"/>
</dbReference>
<dbReference type="GO" id="GO:0030497">
    <property type="term" value="P:fatty acid elongation"/>
    <property type="evidence" value="ECO:0007669"/>
    <property type="project" value="TreeGrafter"/>
</dbReference>
<evidence type="ECO:0000256" key="3">
    <source>
        <dbReference type="ARBA" id="ARBA00007811"/>
    </source>
</evidence>
<keyword evidence="10 14" id="KW-0472">Membrane</keyword>
<evidence type="ECO:0000256" key="6">
    <source>
        <dbReference type="ARBA" id="ARBA00022692"/>
    </source>
</evidence>
<gene>
    <name evidence="15" type="ORF">PPL_07724</name>
</gene>
<keyword evidence="16" id="KW-1185">Reference proteome</keyword>
<feature type="transmembrane region" description="Helical" evidence="14">
    <location>
        <begin position="85"/>
        <end position="112"/>
    </location>
</feature>
<evidence type="ECO:0000313" key="15">
    <source>
        <dbReference type="EMBL" id="EFA79306.1"/>
    </source>
</evidence>
<evidence type="ECO:0000256" key="9">
    <source>
        <dbReference type="ARBA" id="ARBA00023098"/>
    </source>
</evidence>
<dbReference type="InParanoid" id="D3BGS2"/>
<dbReference type="OMA" id="WSYILWQ"/>
<feature type="transmembrane region" description="Helical" evidence="14">
    <location>
        <begin position="6"/>
        <end position="27"/>
    </location>
</feature>
<dbReference type="GO" id="GO:0005789">
    <property type="term" value="C:endoplasmic reticulum membrane"/>
    <property type="evidence" value="ECO:0007669"/>
    <property type="project" value="TreeGrafter"/>
</dbReference>
<feature type="transmembrane region" description="Helical" evidence="14">
    <location>
        <begin position="118"/>
        <end position="136"/>
    </location>
</feature>
<comment type="caution">
    <text evidence="15">The sequence shown here is derived from an EMBL/GenBank/DDBJ whole genome shotgun (WGS) entry which is preliminary data.</text>
</comment>
<keyword evidence="12" id="KW-0456">Lyase</keyword>
<keyword evidence="9" id="KW-0443">Lipid metabolism</keyword>
<proteinExistence type="inferred from homology"/>
<dbReference type="EC" id="4.2.1.134" evidence="4"/>
<organism evidence="15 16">
    <name type="scientific">Heterostelium pallidum (strain ATCC 26659 / Pp 5 / PN500)</name>
    <name type="common">Cellular slime mold</name>
    <name type="synonym">Polysphondylium pallidum</name>
    <dbReference type="NCBI Taxonomy" id="670386"/>
    <lineage>
        <taxon>Eukaryota</taxon>
        <taxon>Amoebozoa</taxon>
        <taxon>Evosea</taxon>
        <taxon>Eumycetozoa</taxon>
        <taxon>Dictyostelia</taxon>
        <taxon>Acytosteliales</taxon>
        <taxon>Acytosteliaceae</taxon>
        <taxon>Heterostelium</taxon>
    </lineage>
</organism>
<evidence type="ECO:0000256" key="5">
    <source>
        <dbReference type="ARBA" id="ARBA00022516"/>
    </source>
</evidence>
<keyword evidence="6 14" id="KW-0812">Transmembrane</keyword>
<reference evidence="15 16" key="1">
    <citation type="journal article" date="2011" name="Genome Res.">
        <title>Phylogeny-wide analysis of social amoeba genomes highlights ancient origins for complex intercellular communication.</title>
        <authorList>
            <person name="Heidel A.J."/>
            <person name="Lawal H.M."/>
            <person name="Felder M."/>
            <person name="Schilde C."/>
            <person name="Helps N.R."/>
            <person name="Tunggal B."/>
            <person name="Rivero F."/>
            <person name="John U."/>
            <person name="Schleicher M."/>
            <person name="Eichinger L."/>
            <person name="Platzer M."/>
            <person name="Noegel A.A."/>
            <person name="Schaap P."/>
            <person name="Gloeckner G."/>
        </authorList>
    </citation>
    <scope>NUCLEOTIDE SEQUENCE [LARGE SCALE GENOMIC DNA]</scope>
    <source>
        <strain evidence="16">ATCC 26659 / Pp 5 / PN500</strain>
    </source>
</reference>
<dbReference type="UniPathway" id="UPA00094"/>
<name>D3BGS2_HETP5</name>
<dbReference type="Pfam" id="PF04387">
    <property type="entry name" value="PTPLA"/>
    <property type="match status" value="1"/>
</dbReference>
<dbReference type="GO" id="GO:0030148">
    <property type="term" value="P:sphingolipid biosynthetic process"/>
    <property type="evidence" value="ECO:0007669"/>
    <property type="project" value="TreeGrafter"/>
</dbReference>
<dbReference type="GO" id="GO:0102158">
    <property type="term" value="F:very-long-chain (3R)-3-hydroxyacyl-CoA dehydratase activity"/>
    <property type="evidence" value="ECO:0007669"/>
    <property type="project" value="UniProtKB-EC"/>
</dbReference>
<evidence type="ECO:0000256" key="8">
    <source>
        <dbReference type="ARBA" id="ARBA00022989"/>
    </source>
</evidence>
<dbReference type="STRING" id="670386.D3BGS2"/>
<dbReference type="FunCoup" id="D3BGS2">
    <property type="interactions" value="453"/>
</dbReference>
<keyword evidence="8 14" id="KW-1133">Transmembrane helix</keyword>
<feature type="transmembrane region" description="Helical" evidence="14">
    <location>
        <begin position="143"/>
        <end position="163"/>
    </location>
</feature>
<evidence type="ECO:0000256" key="14">
    <source>
        <dbReference type="SAM" id="Phobius"/>
    </source>
</evidence>
<dbReference type="GeneID" id="31363205"/>
<dbReference type="PANTHER" id="PTHR11035">
    <property type="entry name" value="VERY-LONG-CHAIN (3R)-3-HYDROXYACYL-COA DEHYDRATASE"/>
    <property type="match status" value="1"/>
</dbReference>